<feature type="compositionally biased region" description="Basic and acidic residues" evidence="1">
    <location>
        <begin position="1"/>
        <end position="12"/>
    </location>
</feature>
<evidence type="ECO:0000313" key="2">
    <source>
        <dbReference type="Proteomes" id="UP000492821"/>
    </source>
</evidence>
<reference evidence="3" key="2">
    <citation type="submission" date="2020-10" db="UniProtKB">
        <authorList>
            <consortium name="WormBaseParasite"/>
        </authorList>
    </citation>
    <scope>IDENTIFICATION</scope>
</reference>
<name>A0A7E4ULF1_PANRE</name>
<dbReference type="AlphaFoldDB" id="A0A7E4ULF1"/>
<dbReference type="Proteomes" id="UP000492821">
    <property type="component" value="Unassembled WGS sequence"/>
</dbReference>
<accession>A0A7E4ULF1</accession>
<proteinExistence type="predicted"/>
<reference evidence="2" key="1">
    <citation type="journal article" date="2013" name="Genetics">
        <title>The draft genome and transcriptome of Panagrellus redivivus are shaped by the harsh demands of a free-living lifestyle.</title>
        <authorList>
            <person name="Srinivasan J."/>
            <person name="Dillman A.R."/>
            <person name="Macchietto M.G."/>
            <person name="Heikkinen L."/>
            <person name="Lakso M."/>
            <person name="Fracchia K.M."/>
            <person name="Antoshechkin I."/>
            <person name="Mortazavi A."/>
            <person name="Wong G."/>
            <person name="Sternberg P.W."/>
        </authorList>
    </citation>
    <scope>NUCLEOTIDE SEQUENCE [LARGE SCALE GENOMIC DNA]</scope>
    <source>
        <strain evidence="2">MT8872</strain>
    </source>
</reference>
<protein>
    <submittedName>
        <fullName evidence="3">Uncharacterized protein</fullName>
    </submittedName>
</protein>
<dbReference type="WBParaSite" id="Pan_g10165.t1">
    <property type="protein sequence ID" value="Pan_g10165.t1"/>
    <property type="gene ID" value="Pan_g10165"/>
</dbReference>
<evidence type="ECO:0000313" key="3">
    <source>
        <dbReference type="WBParaSite" id="Pan_g10165.t1"/>
    </source>
</evidence>
<keyword evidence="2" id="KW-1185">Reference proteome</keyword>
<feature type="region of interest" description="Disordered" evidence="1">
    <location>
        <begin position="1"/>
        <end position="42"/>
    </location>
</feature>
<evidence type="ECO:0000256" key="1">
    <source>
        <dbReference type="SAM" id="MobiDB-lite"/>
    </source>
</evidence>
<organism evidence="2 3">
    <name type="scientific">Panagrellus redivivus</name>
    <name type="common">Microworm</name>
    <dbReference type="NCBI Taxonomy" id="6233"/>
    <lineage>
        <taxon>Eukaryota</taxon>
        <taxon>Metazoa</taxon>
        <taxon>Ecdysozoa</taxon>
        <taxon>Nematoda</taxon>
        <taxon>Chromadorea</taxon>
        <taxon>Rhabditida</taxon>
        <taxon>Tylenchina</taxon>
        <taxon>Panagrolaimomorpha</taxon>
        <taxon>Panagrolaimoidea</taxon>
        <taxon>Panagrolaimidae</taxon>
        <taxon>Panagrellus</taxon>
    </lineage>
</organism>
<sequence length="70" mass="7366">MNRWSRACETKRPVGLSPGARPRGRSVPGGGKTTLGEPPAPATNFPVTACLQTCCRGFGHCYPPPISLVT</sequence>